<dbReference type="OrthoDB" id="46396at2759"/>
<feature type="transmembrane region" description="Helical" evidence="7">
    <location>
        <begin position="458"/>
        <end position="480"/>
    </location>
</feature>
<organism evidence="8 9">
    <name type="scientific">Phialocephala subalpina</name>
    <dbReference type="NCBI Taxonomy" id="576137"/>
    <lineage>
        <taxon>Eukaryota</taxon>
        <taxon>Fungi</taxon>
        <taxon>Dikarya</taxon>
        <taxon>Ascomycota</taxon>
        <taxon>Pezizomycotina</taxon>
        <taxon>Leotiomycetes</taxon>
        <taxon>Helotiales</taxon>
        <taxon>Mollisiaceae</taxon>
        <taxon>Phialocephala</taxon>
        <taxon>Phialocephala fortinii species complex</taxon>
    </lineage>
</organism>
<protein>
    <submittedName>
        <fullName evidence="8">Related to intracellular membrane protein involved in nucleoside transport</fullName>
    </submittedName>
</protein>
<evidence type="ECO:0000256" key="4">
    <source>
        <dbReference type="ARBA" id="ARBA00022692"/>
    </source>
</evidence>
<evidence type="ECO:0000256" key="2">
    <source>
        <dbReference type="ARBA" id="ARBA00007965"/>
    </source>
</evidence>
<reference evidence="8 9" key="1">
    <citation type="submission" date="2016-03" db="EMBL/GenBank/DDBJ databases">
        <authorList>
            <person name="Ploux O."/>
        </authorList>
    </citation>
    <scope>NUCLEOTIDE SEQUENCE [LARGE SCALE GENOMIC DNA]</scope>
    <source>
        <strain evidence="8 9">UAMH 11012</strain>
    </source>
</reference>
<dbReference type="Proteomes" id="UP000184330">
    <property type="component" value="Unassembled WGS sequence"/>
</dbReference>
<dbReference type="GO" id="GO:0015205">
    <property type="term" value="F:nucleobase transmembrane transporter activity"/>
    <property type="evidence" value="ECO:0007669"/>
    <property type="project" value="TreeGrafter"/>
</dbReference>
<keyword evidence="6 7" id="KW-0472">Membrane</keyword>
<accession>A0A1L7XQA4</accession>
<feature type="transmembrane region" description="Helical" evidence="7">
    <location>
        <begin position="388"/>
        <end position="405"/>
    </location>
</feature>
<sequence length="483" mass="52671">MADRNAADRVRAIFAKDNEQAYVPVYSDSEGDPNDPLVRRPLLIVDDTVEDGSDDEEEGDVAGPQVEFSWAEYLVFMLLGVAMLWAWNMFLAAAPYFQTRFADNEKILASFQPSITSVSCVTNLGSMSILASIQKKASYPHRILSALGINIVVFGLLAVSTTHFRGVSSTGYLVFTLFMVFFASLATGLCQNGAFAFAASFGRPEYINAILTGNAVAGVLPALAQIISVLSVPLPDAWASAAELDVIMAKENTTSAFAYFLTATFVSAVTGFAFIPLVRKHNRILEATMMNSITSVEEAEQSKRKVISMWVLWKKTHWLAASLFLCFAVTMFFPVFTQKVVSTIPEDQAPRLFRSAAFIPLGFLVWNVGDLGGRLVTLTPLRMKQHPIVLFIISILRVGFIPMYLLCNIQGHGAIINSDVFYLFVVQFGFGITNGWLGSSCMMQANDYVEEGEREAAGGFMVLMLVAGLTTGSLLSFSAAGVS</sequence>
<feature type="transmembrane region" description="Helical" evidence="7">
    <location>
        <begin position="206"/>
        <end position="227"/>
    </location>
</feature>
<evidence type="ECO:0000313" key="9">
    <source>
        <dbReference type="Proteomes" id="UP000184330"/>
    </source>
</evidence>
<dbReference type="SUPFAM" id="SSF103473">
    <property type="entry name" value="MFS general substrate transporter"/>
    <property type="match status" value="1"/>
</dbReference>
<keyword evidence="4 7" id="KW-0812">Transmembrane</keyword>
<feature type="transmembrane region" description="Helical" evidence="7">
    <location>
        <begin position="420"/>
        <end position="437"/>
    </location>
</feature>
<evidence type="ECO:0000256" key="1">
    <source>
        <dbReference type="ARBA" id="ARBA00004141"/>
    </source>
</evidence>
<keyword evidence="9" id="KW-1185">Reference proteome</keyword>
<name>A0A1L7XQA4_9HELO</name>
<proteinExistence type="inferred from homology"/>
<feature type="transmembrane region" description="Helical" evidence="7">
    <location>
        <begin position="356"/>
        <end position="376"/>
    </location>
</feature>
<evidence type="ECO:0000313" key="8">
    <source>
        <dbReference type="EMBL" id="CZR67185.1"/>
    </source>
</evidence>
<comment type="similarity">
    <text evidence="2">Belongs to the SLC29A/ENT transporter (TC 2.A.57) family.</text>
</comment>
<keyword evidence="5 7" id="KW-1133">Transmembrane helix</keyword>
<dbReference type="InterPro" id="IPR036259">
    <property type="entry name" value="MFS_trans_sf"/>
</dbReference>
<dbReference type="PANTHER" id="PTHR10332:SF88">
    <property type="entry name" value="EQUILIBRATIVE NUCLEOSIDE TRANSPORTER 1, ISOFORM A"/>
    <property type="match status" value="1"/>
</dbReference>
<dbReference type="PIRSF" id="PIRSF016379">
    <property type="entry name" value="ENT"/>
    <property type="match status" value="1"/>
</dbReference>
<evidence type="ECO:0000256" key="5">
    <source>
        <dbReference type="ARBA" id="ARBA00022989"/>
    </source>
</evidence>
<evidence type="ECO:0000256" key="3">
    <source>
        <dbReference type="ARBA" id="ARBA00022448"/>
    </source>
</evidence>
<dbReference type="PRINTS" id="PR01130">
    <property type="entry name" value="DERENTRNSPRT"/>
</dbReference>
<feature type="transmembrane region" description="Helical" evidence="7">
    <location>
        <begin position="109"/>
        <end position="131"/>
    </location>
</feature>
<dbReference type="Pfam" id="PF01733">
    <property type="entry name" value="Nucleoside_tran"/>
    <property type="match status" value="1"/>
</dbReference>
<dbReference type="PANTHER" id="PTHR10332">
    <property type="entry name" value="EQUILIBRATIVE NUCLEOSIDE TRANSPORTER"/>
    <property type="match status" value="1"/>
</dbReference>
<evidence type="ECO:0000256" key="6">
    <source>
        <dbReference type="ARBA" id="ARBA00023136"/>
    </source>
</evidence>
<feature type="transmembrane region" description="Helical" evidence="7">
    <location>
        <begin position="143"/>
        <end position="160"/>
    </location>
</feature>
<feature type="transmembrane region" description="Helical" evidence="7">
    <location>
        <begin position="256"/>
        <end position="278"/>
    </location>
</feature>
<dbReference type="AlphaFoldDB" id="A0A1L7XQA4"/>
<evidence type="ECO:0000256" key="7">
    <source>
        <dbReference type="SAM" id="Phobius"/>
    </source>
</evidence>
<dbReference type="GO" id="GO:0034257">
    <property type="term" value="F:nicotinamide riboside transmembrane transporter activity"/>
    <property type="evidence" value="ECO:0007669"/>
    <property type="project" value="TreeGrafter"/>
</dbReference>
<feature type="transmembrane region" description="Helical" evidence="7">
    <location>
        <begin position="73"/>
        <end position="97"/>
    </location>
</feature>
<dbReference type="GO" id="GO:0000329">
    <property type="term" value="C:fungal-type vacuole membrane"/>
    <property type="evidence" value="ECO:0007669"/>
    <property type="project" value="TreeGrafter"/>
</dbReference>
<keyword evidence="3" id="KW-0813">Transport</keyword>
<comment type="subcellular location">
    <subcellularLocation>
        <location evidence="1">Membrane</location>
        <topology evidence="1">Multi-pass membrane protein</topology>
    </subcellularLocation>
</comment>
<feature type="transmembrane region" description="Helical" evidence="7">
    <location>
        <begin position="172"/>
        <end position="199"/>
    </location>
</feature>
<feature type="transmembrane region" description="Helical" evidence="7">
    <location>
        <begin position="318"/>
        <end position="336"/>
    </location>
</feature>
<dbReference type="InterPro" id="IPR002259">
    <property type="entry name" value="Eqnu_transpt"/>
</dbReference>
<gene>
    <name evidence="8" type="ORF">PAC_17084</name>
</gene>
<dbReference type="GO" id="GO:0005886">
    <property type="term" value="C:plasma membrane"/>
    <property type="evidence" value="ECO:0007669"/>
    <property type="project" value="TreeGrafter"/>
</dbReference>
<dbReference type="EMBL" id="FJOG01000042">
    <property type="protein sequence ID" value="CZR67185.1"/>
    <property type="molecule type" value="Genomic_DNA"/>
</dbReference>